<sequence>MKILEFDLLVVIYSIYFHEYEAINGLQYIV</sequence>
<dbReference type="EMBL" id="LKHP01000003">
    <property type="protein sequence ID" value="KRQ87399.1"/>
    <property type="molecule type" value="Genomic_DNA"/>
</dbReference>
<dbReference type="AlphaFoldDB" id="A0A0R3JV06"/>
<name>A0A0R3JV06_CALMK</name>
<dbReference type="STRING" id="908809.ABG79_00737"/>
<comment type="caution">
    <text evidence="1">The sequence shown here is derived from an EMBL/GenBank/DDBJ whole genome shotgun (WGS) entry which is preliminary data.</text>
</comment>
<reference evidence="1 2" key="1">
    <citation type="submission" date="2015-09" db="EMBL/GenBank/DDBJ databases">
        <title>Draft genome sequence of a Caloramator mitchellensis, a moderate thermophile from the Great Artesian Basin of Australia.</title>
        <authorList>
            <person name="Patel B.K."/>
        </authorList>
    </citation>
    <scope>NUCLEOTIDE SEQUENCE [LARGE SCALE GENOMIC DNA]</scope>
    <source>
        <strain evidence="1 2">VF08</strain>
    </source>
</reference>
<dbReference type="Proteomes" id="UP000052015">
    <property type="component" value="Unassembled WGS sequence"/>
</dbReference>
<keyword evidence="2" id="KW-1185">Reference proteome</keyword>
<proteinExistence type="predicted"/>
<organism evidence="1 2">
    <name type="scientific">Caloramator mitchellensis</name>
    <dbReference type="NCBI Taxonomy" id="908809"/>
    <lineage>
        <taxon>Bacteria</taxon>
        <taxon>Bacillati</taxon>
        <taxon>Bacillota</taxon>
        <taxon>Clostridia</taxon>
        <taxon>Eubacteriales</taxon>
        <taxon>Clostridiaceae</taxon>
        <taxon>Caloramator</taxon>
    </lineage>
</organism>
<evidence type="ECO:0000313" key="1">
    <source>
        <dbReference type="EMBL" id="KRQ87399.1"/>
    </source>
</evidence>
<evidence type="ECO:0000313" key="2">
    <source>
        <dbReference type="Proteomes" id="UP000052015"/>
    </source>
</evidence>
<accession>A0A0R3JV06</accession>
<gene>
    <name evidence="1" type="ORF">ABG79_00737</name>
</gene>
<protein>
    <submittedName>
        <fullName evidence="1">Uncharacterized protein</fullName>
    </submittedName>
</protein>